<accession>A0AA40EJ72</accession>
<organism evidence="4 5">
    <name type="scientific">Schizothecium vesticola</name>
    <dbReference type="NCBI Taxonomy" id="314040"/>
    <lineage>
        <taxon>Eukaryota</taxon>
        <taxon>Fungi</taxon>
        <taxon>Dikarya</taxon>
        <taxon>Ascomycota</taxon>
        <taxon>Pezizomycotina</taxon>
        <taxon>Sordariomycetes</taxon>
        <taxon>Sordariomycetidae</taxon>
        <taxon>Sordariales</taxon>
        <taxon>Schizotheciaceae</taxon>
        <taxon>Schizothecium</taxon>
    </lineage>
</organism>
<reference evidence="4" key="1">
    <citation type="submission" date="2023-06" db="EMBL/GenBank/DDBJ databases">
        <title>Genome-scale phylogeny and comparative genomics of the fungal order Sordariales.</title>
        <authorList>
            <consortium name="Lawrence Berkeley National Laboratory"/>
            <person name="Hensen N."/>
            <person name="Bonometti L."/>
            <person name="Westerberg I."/>
            <person name="Brannstrom I.O."/>
            <person name="Guillou S."/>
            <person name="Cros-Aarteil S."/>
            <person name="Calhoun S."/>
            <person name="Haridas S."/>
            <person name="Kuo A."/>
            <person name="Mondo S."/>
            <person name="Pangilinan J."/>
            <person name="Riley R."/>
            <person name="LaButti K."/>
            <person name="Andreopoulos B."/>
            <person name="Lipzen A."/>
            <person name="Chen C."/>
            <person name="Yanf M."/>
            <person name="Daum C."/>
            <person name="Ng V."/>
            <person name="Clum A."/>
            <person name="Steindorff A."/>
            <person name="Ohm R."/>
            <person name="Martin F."/>
            <person name="Silar P."/>
            <person name="Natvig D."/>
            <person name="Lalanne C."/>
            <person name="Gautier V."/>
            <person name="Ament-velasquez S.L."/>
            <person name="Kruys A."/>
            <person name="Hutchinson M.I."/>
            <person name="Powell A.J."/>
            <person name="Barry K."/>
            <person name="Miller A.N."/>
            <person name="Grigoriev I.V."/>
            <person name="Debuchy R."/>
            <person name="Gladieux P."/>
            <person name="Thoren M.H."/>
            <person name="Johannesson H."/>
        </authorList>
    </citation>
    <scope>NUCLEOTIDE SEQUENCE</scope>
    <source>
        <strain evidence="4">SMH3187-1</strain>
    </source>
</reference>
<keyword evidence="2" id="KW-0677">Repeat</keyword>
<feature type="region of interest" description="Disordered" evidence="3">
    <location>
        <begin position="1"/>
        <end position="45"/>
    </location>
</feature>
<feature type="region of interest" description="Disordered" evidence="3">
    <location>
        <begin position="207"/>
        <end position="240"/>
    </location>
</feature>
<proteinExistence type="predicted"/>
<keyword evidence="5" id="KW-1185">Reference proteome</keyword>
<feature type="region of interest" description="Disordered" evidence="3">
    <location>
        <begin position="96"/>
        <end position="123"/>
    </location>
</feature>
<dbReference type="Pfam" id="PF00400">
    <property type="entry name" value="WD40"/>
    <property type="match status" value="1"/>
</dbReference>
<keyword evidence="1" id="KW-0853">WD repeat</keyword>
<dbReference type="PANTHER" id="PTHR19918">
    <property type="entry name" value="CELL DIVISION CYCLE 20 CDC20 FIZZY -RELATED"/>
    <property type="match status" value="1"/>
</dbReference>
<gene>
    <name evidence="4" type="ORF">B0T18DRAFT_440048</name>
</gene>
<dbReference type="InterPro" id="IPR033010">
    <property type="entry name" value="Cdc20/Fizzy"/>
</dbReference>
<name>A0AA40EJ72_9PEZI</name>
<dbReference type="InterPro" id="IPR036322">
    <property type="entry name" value="WD40_repeat_dom_sf"/>
</dbReference>
<evidence type="ECO:0000313" key="4">
    <source>
        <dbReference type="EMBL" id="KAK0740314.1"/>
    </source>
</evidence>
<dbReference type="GO" id="GO:0010997">
    <property type="term" value="F:anaphase-promoting complex binding"/>
    <property type="evidence" value="ECO:0007669"/>
    <property type="project" value="InterPro"/>
</dbReference>
<dbReference type="InterPro" id="IPR015943">
    <property type="entry name" value="WD40/YVTN_repeat-like_dom_sf"/>
</dbReference>
<dbReference type="SUPFAM" id="SSF50978">
    <property type="entry name" value="WD40 repeat-like"/>
    <property type="match status" value="1"/>
</dbReference>
<protein>
    <submittedName>
        <fullName evidence="4">WD40-repeat-containing domain protein</fullName>
    </submittedName>
</protein>
<dbReference type="EMBL" id="JAUKUD010000006">
    <property type="protein sequence ID" value="KAK0740314.1"/>
    <property type="molecule type" value="Genomic_DNA"/>
</dbReference>
<dbReference type="PANTHER" id="PTHR19918:SF5">
    <property type="entry name" value="MEIOSIS-SPECIFIC APC_C ACTIVATOR PROTEIN AMA1"/>
    <property type="match status" value="1"/>
</dbReference>
<evidence type="ECO:0000256" key="3">
    <source>
        <dbReference type="SAM" id="MobiDB-lite"/>
    </source>
</evidence>
<dbReference type="GO" id="GO:1905786">
    <property type="term" value="P:positive regulation of anaphase-promoting complex-dependent catabolic process"/>
    <property type="evidence" value="ECO:0007669"/>
    <property type="project" value="TreeGrafter"/>
</dbReference>
<comment type="caution">
    <text evidence="4">The sequence shown here is derived from an EMBL/GenBank/DDBJ whole genome shotgun (WGS) entry which is preliminary data.</text>
</comment>
<evidence type="ECO:0000256" key="2">
    <source>
        <dbReference type="ARBA" id="ARBA00022737"/>
    </source>
</evidence>
<dbReference type="GO" id="GO:0005680">
    <property type="term" value="C:anaphase-promoting complex"/>
    <property type="evidence" value="ECO:0007669"/>
    <property type="project" value="TreeGrafter"/>
</dbReference>
<dbReference type="GO" id="GO:0031145">
    <property type="term" value="P:anaphase-promoting complex-dependent catabolic process"/>
    <property type="evidence" value="ECO:0007669"/>
    <property type="project" value="TreeGrafter"/>
</dbReference>
<sequence length="820" mass="89019">MNFESPFPRGLRRQRQAFSTPSCSAIRAPDSGYGTLSPPSPSAALKEFPGFEIDAAKCLSGLGDGNQSEVDDPFADSDEENALANRFTAALKLASDLPSRKKTKPATLPRLTRSRSSLPQSFRAADNEIHLPRRQSNITVARQGAGSLRAPDRFIPLRFTSTDTTERFRVGKAPHELSATEKILRHNGATEDAFCYRRRVVSPMVAETSAQPVSDSAPRRRRGTVLSTRDNQDAEGPVRQVSQGTIWGVGGVAPGTTGGSAIDNGRGQLVRTGTNARLFRTTFPSAKPKAEEELEKHGARIATALGLDRAQRVLRTNLLRDTGAKDTRPRERHTDFDGVVWVKESPIQKHQKTIEAKELPAAPFKVLDAPHLRDDFYCSILAYSATCRTLAMGLGNVLYGWSESSGVQQLNAAPPTRYEDDHHLTSIAFSSAEGSKAILAFGRSDGTLGLMSLFDDTEESSTSTSILPRFQVVQPSAIACLTWRPTCAVRPSKSSINPGTPVRTEDLLVGDNIGSVYYYIVEWPDRWEVERDNWAGHMTLVAKITVHSQQICGLSWSKDGELLATGGNDNLCCLFEAKEVLRARSRAPGAPLDDQEWGVATFPVNESNEGSATNAHPRVLVPQVYNVYEVLKGMEKHRWEHKAAVKAIAFCPWQDGLVATGGGSNDKCIHFFHTTTGAPLATISVSAQVTSLIWSTTRREIAATFGYAQPDHSVRIAVFSWPDCRQVAAIPWPSEHRALYAIPYPGGPGDGSGGRGGARRGHSRTAMEGCIMVASSDSSVKFHEVWSSNKKATAGGSGMLGGSDILESLQGIEREGSVIR</sequence>
<dbReference type="SMART" id="SM00320">
    <property type="entry name" value="WD40"/>
    <property type="match status" value="2"/>
</dbReference>
<dbReference type="Gene3D" id="2.130.10.10">
    <property type="entry name" value="YVTN repeat-like/Quinoprotein amine dehydrogenase"/>
    <property type="match status" value="2"/>
</dbReference>
<dbReference type="AlphaFoldDB" id="A0AA40EJ72"/>
<evidence type="ECO:0000256" key="1">
    <source>
        <dbReference type="ARBA" id="ARBA00022574"/>
    </source>
</evidence>
<dbReference type="Proteomes" id="UP001172155">
    <property type="component" value="Unassembled WGS sequence"/>
</dbReference>
<dbReference type="InterPro" id="IPR001680">
    <property type="entry name" value="WD40_rpt"/>
</dbReference>
<dbReference type="GO" id="GO:1990757">
    <property type="term" value="F:ubiquitin ligase activator activity"/>
    <property type="evidence" value="ECO:0007669"/>
    <property type="project" value="TreeGrafter"/>
</dbReference>
<evidence type="ECO:0000313" key="5">
    <source>
        <dbReference type="Proteomes" id="UP001172155"/>
    </source>
</evidence>